<dbReference type="InterPro" id="IPR019993">
    <property type="entry name" value="RecB_nuclease_TM0106_put"/>
</dbReference>
<reference evidence="3 4" key="1">
    <citation type="submission" date="2016-02" db="EMBL/GenBank/DDBJ databases">
        <authorList>
            <person name="Teng J.L."/>
            <person name="Tang Y."/>
            <person name="Huang Y."/>
            <person name="Guo F."/>
            <person name="Wei W."/>
            <person name="Chen J.H."/>
            <person name="Wong S.Y."/>
            <person name="Lau S.K."/>
            <person name="Woo P.C."/>
        </authorList>
    </citation>
    <scope>NUCLEOTIDE SEQUENCE [LARGE SCALE GENOMIC DNA]</scope>
    <source>
        <strain evidence="3 4">JCM 13375</strain>
    </source>
</reference>
<comment type="caution">
    <text evidence="3">The sequence shown here is derived from an EMBL/GenBank/DDBJ whole genome shotgun (WGS) entry which is preliminary data.</text>
</comment>
<feature type="region of interest" description="Disordered" evidence="1">
    <location>
        <begin position="120"/>
        <end position="151"/>
    </location>
</feature>
<name>A0A137ZJA4_9ACTN</name>
<evidence type="ECO:0000313" key="3">
    <source>
        <dbReference type="EMBL" id="KXO98243.1"/>
    </source>
</evidence>
<keyword evidence="4" id="KW-1185">Reference proteome</keyword>
<dbReference type="RefSeq" id="WP_068745413.1">
    <property type="nucleotide sequence ID" value="NZ_LSRE01000013.1"/>
</dbReference>
<dbReference type="Proteomes" id="UP000070409">
    <property type="component" value="Unassembled WGS sequence"/>
</dbReference>
<dbReference type="NCBIfam" id="TIGR03491">
    <property type="entry name" value="TM0106 family RecB-like putative nuclease"/>
    <property type="match status" value="1"/>
</dbReference>
<evidence type="ECO:0000313" key="4">
    <source>
        <dbReference type="Proteomes" id="UP000070409"/>
    </source>
</evidence>
<gene>
    <name evidence="3" type="ORF">AXK61_19645</name>
</gene>
<accession>A0A137ZJA4</accession>
<feature type="compositionally biased region" description="Low complexity" evidence="1">
    <location>
        <begin position="124"/>
        <end position="139"/>
    </location>
</feature>
<sequence length="528" mass="57982">MNINEATTTNPVSAGSLTGCRHRLALEARAPQGEPDPGMELRVEAAAVFRASVRDGLPGLTVIAPGEGAVRRTLAAMEAGADRIWNAVLPTAHDRRGHSELLVRLADGYIPVIVVNHKTCDPVSGSRPAPGPDGAPRGPVTSPLERWEPHEDQTVRVRQHRGDQMRLAHITRMLQDTGFASRTLLGGSIGVDGARIVVHEVGPLLAAYDERFADRRAVLAGVVETEPVRVAECRRCPWWPQCAQTLTLARDVSLVADGRSAPGLREAGIVTVDQLAEYEGPQPEDVPVPIADLRAMARAWRDGQVLVRRRPEVTVRRADVEVDVDMESYQEYGAYLWGTWLRRDGVELGYRPFVTWDPVPTRDEARSFAEFWAFLMDRRAEAHATGRTFAAYCYSQNAENKWLLASADRFVGEPGVPVRRAVEEFIASPEWVDMFDAVGDSFLSLEGRGLKKVAPVAGFHWRDAEAGGEASMLWYRVGVGIDGGFGDAERAVQRQRILEYNEDDVKATAALRAFMSSDRVLALPVVGA</sequence>
<dbReference type="Pfam" id="PF13482">
    <property type="entry name" value="RNase_H_2"/>
    <property type="match status" value="1"/>
</dbReference>
<evidence type="ECO:0000256" key="1">
    <source>
        <dbReference type="SAM" id="MobiDB-lite"/>
    </source>
</evidence>
<proteinExistence type="predicted"/>
<evidence type="ECO:0000259" key="2">
    <source>
        <dbReference type="Pfam" id="PF13482"/>
    </source>
</evidence>
<dbReference type="InterPro" id="IPR038720">
    <property type="entry name" value="YprB_RNase_H-like_dom"/>
</dbReference>
<feature type="domain" description="YprB ribonuclease H-like" evidence="2">
    <location>
        <begin position="430"/>
        <end position="513"/>
    </location>
</feature>
<protein>
    <submittedName>
        <fullName evidence="3">Recombinase RecB</fullName>
    </submittedName>
</protein>
<dbReference type="EMBL" id="LSRE01000013">
    <property type="protein sequence ID" value="KXO98243.1"/>
    <property type="molecule type" value="Genomic_DNA"/>
</dbReference>
<organism evidence="3 4">
    <name type="scientific">Tsukamurella pseudospumae</name>
    <dbReference type="NCBI Taxonomy" id="239498"/>
    <lineage>
        <taxon>Bacteria</taxon>
        <taxon>Bacillati</taxon>
        <taxon>Actinomycetota</taxon>
        <taxon>Actinomycetes</taxon>
        <taxon>Mycobacteriales</taxon>
        <taxon>Tsukamurellaceae</taxon>
        <taxon>Tsukamurella</taxon>
    </lineage>
</organism>